<feature type="transmembrane region" description="Helical" evidence="2">
    <location>
        <begin position="33"/>
        <end position="52"/>
    </location>
</feature>
<name>A0ABN1VUJ2_9MICO</name>
<dbReference type="EMBL" id="BAAAKW010000033">
    <property type="protein sequence ID" value="GAA1221074.1"/>
    <property type="molecule type" value="Genomic_DNA"/>
</dbReference>
<feature type="region of interest" description="Disordered" evidence="1">
    <location>
        <begin position="1"/>
        <end position="26"/>
    </location>
</feature>
<evidence type="ECO:0008006" key="5">
    <source>
        <dbReference type="Google" id="ProtNLM"/>
    </source>
</evidence>
<protein>
    <recommendedName>
        <fullName evidence="5">DUF2993 domain-containing protein</fullName>
    </recommendedName>
</protein>
<evidence type="ECO:0000256" key="2">
    <source>
        <dbReference type="SAM" id="Phobius"/>
    </source>
</evidence>
<evidence type="ECO:0000313" key="3">
    <source>
        <dbReference type="EMBL" id="GAA1221074.1"/>
    </source>
</evidence>
<evidence type="ECO:0000313" key="4">
    <source>
        <dbReference type="Proteomes" id="UP001500943"/>
    </source>
</evidence>
<gene>
    <name evidence="3" type="ORF">GCM10009655_20800</name>
</gene>
<keyword evidence="2" id="KW-0812">Transmembrane</keyword>
<dbReference type="RefSeq" id="WP_343925608.1">
    <property type="nucleotide sequence ID" value="NZ_BAAAKW010000033.1"/>
</dbReference>
<evidence type="ECO:0000256" key="1">
    <source>
        <dbReference type="SAM" id="MobiDB-lite"/>
    </source>
</evidence>
<dbReference type="InterPro" id="IPR021373">
    <property type="entry name" value="DUF2993"/>
</dbReference>
<dbReference type="Pfam" id="PF11209">
    <property type="entry name" value="LmeA"/>
    <property type="match status" value="1"/>
</dbReference>
<proteinExistence type="predicted"/>
<organism evidence="3 4">
    <name type="scientific">Rhodoglobus aureus</name>
    <dbReference type="NCBI Taxonomy" id="191497"/>
    <lineage>
        <taxon>Bacteria</taxon>
        <taxon>Bacillati</taxon>
        <taxon>Actinomycetota</taxon>
        <taxon>Actinomycetes</taxon>
        <taxon>Micrococcales</taxon>
        <taxon>Microbacteriaceae</taxon>
        <taxon>Rhodoglobus</taxon>
    </lineage>
</organism>
<dbReference type="Proteomes" id="UP001500943">
    <property type="component" value="Unassembled WGS sequence"/>
</dbReference>
<keyword evidence="2" id="KW-0472">Membrane</keyword>
<comment type="caution">
    <text evidence="3">The sequence shown here is derived from an EMBL/GenBank/DDBJ whole genome shotgun (WGS) entry which is preliminary data.</text>
</comment>
<keyword evidence="4" id="KW-1185">Reference proteome</keyword>
<keyword evidence="2" id="KW-1133">Transmembrane helix</keyword>
<sequence>MADTNQEPTVELVLDNDSKPRGSNAKRRRGRKGWWIAGGIIAVILIVGVILVETAGRAAAETFVRDEIATSLGIDSTDGVAVDLGSGSLVLQAITGGIDVVTVDLDRVEVNGLEASAHIVATEVPLLPSAPLETFSMEVSIPNKEINKIASTLSGLELDSIELQDSAIRVSTIFQLLFIRIPVALDLVPIAAGDSIAFEPQSVLLGDQQISVADLRENALVSGLAGNLLSSQKFCVASSMPAALTIDSVAVEGSDLVIQLSADNIALGGDQWQQYGVCPEQ</sequence>
<reference evidence="3 4" key="1">
    <citation type="journal article" date="2019" name="Int. J. Syst. Evol. Microbiol.">
        <title>The Global Catalogue of Microorganisms (GCM) 10K type strain sequencing project: providing services to taxonomists for standard genome sequencing and annotation.</title>
        <authorList>
            <consortium name="The Broad Institute Genomics Platform"/>
            <consortium name="The Broad Institute Genome Sequencing Center for Infectious Disease"/>
            <person name="Wu L."/>
            <person name="Ma J."/>
        </authorList>
    </citation>
    <scope>NUCLEOTIDE SEQUENCE [LARGE SCALE GENOMIC DNA]</scope>
    <source>
        <strain evidence="3 4">JCM 12762</strain>
    </source>
</reference>
<accession>A0ABN1VUJ2</accession>